<gene>
    <name evidence="2" type="ORF">JJQ60_17885</name>
</gene>
<sequence>MILAYKGIKINYNTLGKGTPIVFLHGFLENSTMWDETMHLLSNQYYCISIDLLGHGDTECLGYIHAMEDMAIAVKAVLNHLEIRNVTLVGHSMGGYAALAFVDLFPSLVLGLALLNSTSFPDTKERKENRTRAIDIVKKNPNAYTSMAIANLFAEENRSKFVKEIAGIKNQAAKTSLQGIISALEGMKIRKDRSLILKHLKIPKVIFAGKQDPVLEYVQNLKESELCKTNLIAFNGGHMSYIENKKEFLSELQIFLETISIE</sequence>
<keyword evidence="2" id="KW-0378">Hydrolase</keyword>
<dbReference type="Gene3D" id="3.40.50.1820">
    <property type="entry name" value="alpha/beta hydrolase"/>
    <property type="match status" value="1"/>
</dbReference>
<feature type="domain" description="AB hydrolase-1" evidence="1">
    <location>
        <begin position="20"/>
        <end position="244"/>
    </location>
</feature>
<organism evidence="2 3">
    <name type="scientific">Aquimarina mytili</name>
    <dbReference type="NCBI Taxonomy" id="874423"/>
    <lineage>
        <taxon>Bacteria</taxon>
        <taxon>Pseudomonadati</taxon>
        <taxon>Bacteroidota</taxon>
        <taxon>Flavobacteriia</taxon>
        <taxon>Flavobacteriales</taxon>
        <taxon>Flavobacteriaceae</taxon>
        <taxon>Aquimarina</taxon>
    </lineage>
</organism>
<dbReference type="InterPro" id="IPR029058">
    <property type="entry name" value="AB_hydrolase_fold"/>
</dbReference>
<reference evidence="2" key="1">
    <citation type="submission" date="2021-01" db="EMBL/GenBank/DDBJ databases">
        <authorList>
            <person name="Zhong Y.L."/>
        </authorList>
    </citation>
    <scope>NUCLEOTIDE SEQUENCE</scope>
    <source>
        <strain evidence="2">KCTC 23302</strain>
    </source>
</reference>
<dbReference type="PRINTS" id="PR00111">
    <property type="entry name" value="ABHYDROLASE"/>
</dbReference>
<dbReference type="EMBL" id="JAERQJ010000008">
    <property type="protein sequence ID" value="MBL0685410.1"/>
    <property type="molecule type" value="Genomic_DNA"/>
</dbReference>
<evidence type="ECO:0000313" key="3">
    <source>
        <dbReference type="Proteomes" id="UP000651057"/>
    </source>
</evidence>
<dbReference type="RefSeq" id="WP_201923486.1">
    <property type="nucleotide sequence ID" value="NZ_BAABAX010000002.1"/>
</dbReference>
<dbReference type="Proteomes" id="UP000651057">
    <property type="component" value="Unassembled WGS sequence"/>
</dbReference>
<dbReference type="PANTHER" id="PTHR43798">
    <property type="entry name" value="MONOACYLGLYCEROL LIPASE"/>
    <property type="match status" value="1"/>
</dbReference>
<name>A0A937A0T8_9FLAO</name>
<dbReference type="InterPro" id="IPR000073">
    <property type="entry name" value="AB_hydrolase_1"/>
</dbReference>
<dbReference type="AlphaFoldDB" id="A0A937A0T8"/>
<proteinExistence type="predicted"/>
<evidence type="ECO:0000313" key="2">
    <source>
        <dbReference type="EMBL" id="MBL0685410.1"/>
    </source>
</evidence>
<dbReference type="GO" id="GO:0016787">
    <property type="term" value="F:hydrolase activity"/>
    <property type="evidence" value="ECO:0007669"/>
    <property type="project" value="UniProtKB-KW"/>
</dbReference>
<accession>A0A937A0T8</accession>
<dbReference type="SUPFAM" id="SSF53474">
    <property type="entry name" value="alpha/beta-Hydrolases"/>
    <property type="match status" value="1"/>
</dbReference>
<protein>
    <submittedName>
        <fullName evidence="2">Alpha/beta hydrolase</fullName>
    </submittedName>
</protein>
<keyword evidence="3" id="KW-1185">Reference proteome</keyword>
<comment type="caution">
    <text evidence="2">The sequence shown here is derived from an EMBL/GenBank/DDBJ whole genome shotgun (WGS) entry which is preliminary data.</text>
</comment>
<evidence type="ECO:0000259" key="1">
    <source>
        <dbReference type="Pfam" id="PF00561"/>
    </source>
</evidence>
<dbReference type="InterPro" id="IPR050266">
    <property type="entry name" value="AB_hydrolase_sf"/>
</dbReference>
<dbReference type="Pfam" id="PF00561">
    <property type="entry name" value="Abhydrolase_1"/>
    <property type="match status" value="1"/>
</dbReference>